<keyword evidence="1" id="KW-0472">Membrane</keyword>
<feature type="chain" id="PRO_5002536634" evidence="2">
    <location>
        <begin position="23"/>
        <end position="80"/>
    </location>
</feature>
<feature type="transmembrane region" description="Helical" evidence="1">
    <location>
        <begin position="55"/>
        <end position="74"/>
    </location>
</feature>
<evidence type="ECO:0000256" key="1">
    <source>
        <dbReference type="SAM" id="Phobius"/>
    </source>
</evidence>
<evidence type="ECO:0000313" key="3">
    <source>
        <dbReference type="EMBL" id="KKS98827.1"/>
    </source>
</evidence>
<organism evidence="3 4">
    <name type="scientific">Candidatus Woesebacteria bacterium GW2011_GWB1_43_14</name>
    <dbReference type="NCBI Taxonomy" id="1618578"/>
    <lineage>
        <taxon>Bacteria</taxon>
        <taxon>Candidatus Woeseibacteriota</taxon>
    </lineage>
</organism>
<reference evidence="3 4" key="1">
    <citation type="journal article" date="2015" name="Nature">
        <title>rRNA introns, odd ribosomes, and small enigmatic genomes across a large radiation of phyla.</title>
        <authorList>
            <person name="Brown C.T."/>
            <person name="Hug L.A."/>
            <person name="Thomas B.C."/>
            <person name="Sharon I."/>
            <person name="Castelle C.J."/>
            <person name="Singh A."/>
            <person name="Wilkins M.J."/>
            <person name="Williams K.H."/>
            <person name="Banfield J.F."/>
        </authorList>
    </citation>
    <scope>NUCLEOTIDE SEQUENCE [LARGE SCALE GENOMIC DNA]</scope>
</reference>
<dbReference type="AlphaFoldDB" id="A0A0G1DMN7"/>
<feature type="signal peptide" evidence="2">
    <location>
        <begin position="1"/>
        <end position="22"/>
    </location>
</feature>
<proteinExistence type="predicted"/>
<evidence type="ECO:0000256" key="2">
    <source>
        <dbReference type="SAM" id="SignalP"/>
    </source>
</evidence>
<evidence type="ECO:0000313" key="4">
    <source>
        <dbReference type="Proteomes" id="UP000034090"/>
    </source>
</evidence>
<comment type="caution">
    <text evidence="3">The sequence shown here is derived from an EMBL/GenBank/DDBJ whole genome shotgun (WGS) entry which is preliminary data.</text>
</comment>
<keyword evidence="1" id="KW-0812">Transmembrane</keyword>
<name>A0A0G1DMN7_9BACT</name>
<keyword evidence="2" id="KW-0732">Signal</keyword>
<protein>
    <submittedName>
        <fullName evidence="3">Uncharacterized protein</fullName>
    </submittedName>
</protein>
<keyword evidence="1" id="KW-1133">Transmembrane helix</keyword>
<sequence length="80" mass="8344">MKKLLVSLMILIALATAPGAFAQTTCVNSYGQGVVCGARTPEIKYQVVDAGIGDVSLKVIGIGLLISSAVLYRFKLKTSA</sequence>
<accession>A0A0G1DMN7</accession>
<dbReference type="Proteomes" id="UP000034090">
    <property type="component" value="Unassembled WGS sequence"/>
</dbReference>
<dbReference type="STRING" id="1618578.UV74_C0002G0046"/>
<dbReference type="EMBL" id="LCFQ01000002">
    <property type="protein sequence ID" value="KKS98827.1"/>
    <property type="molecule type" value="Genomic_DNA"/>
</dbReference>
<gene>
    <name evidence="3" type="ORF">UV74_C0002G0046</name>
</gene>